<evidence type="ECO:0008006" key="3">
    <source>
        <dbReference type="Google" id="ProtNLM"/>
    </source>
</evidence>
<proteinExistence type="predicted"/>
<dbReference type="InterPro" id="IPR051553">
    <property type="entry name" value="Ran_GTPase-activating"/>
</dbReference>
<dbReference type="SUPFAM" id="SSF50985">
    <property type="entry name" value="RCC1/BLIP-II"/>
    <property type="match status" value="2"/>
</dbReference>
<sequence length="508" mass="55039">MHRRRGGSCLCLLLLGCARVDLSAPEMQCARSHDLQAWADAVDRAREAAGGLVELRAIGLAAARASTCAIDQEGALWCWGQVDEDMFTVPRRIDVDQPARAIDGTAAFDAGYAALLADGSVFRFGREVRDDDRLTFPRPPTTLAMSQSVVLVRLEDGSYACDDGGEPCRHHDERIGDGTRLCLANLHDSALSAPENCSGRHDHVARIVELGPRIRVCGDTRPWPDDCGDDLVQRVTTELDVCELRIDGAVHCAGVHTDWLSGTLGIPRPVGDDPRVRIPLPEPATAIAAGSHHLCALGRSGRVLCWGHNERGQVGIGPIGVDVAPGPVAGLRDVIKIGVFDTTVCALDRRGDVWCWGAAPDRARYPVNACMPHVATPTRFGHTRRPSRVEHLIADRHDVCLGFEGGRTRCFGARRREFDVDPDEFFLRERPHCAVWNERGVVCGHTDPAPVPGAESARDVDTGSRVACALLYDGTVTCWGGERRGELGRGYLAEVLTPQVVAIPERAP</sequence>
<dbReference type="PANTHER" id="PTHR45982">
    <property type="entry name" value="REGULATOR OF CHROMOSOME CONDENSATION"/>
    <property type="match status" value="1"/>
</dbReference>
<protein>
    <recommendedName>
        <fullName evidence="3">Regulator of chromosome condensation (RCC1) repeat-containing protein</fullName>
    </recommendedName>
</protein>
<accession>A0ABY7GY07</accession>
<gene>
    <name evidence="1" type="ORF">O0S08_36825</name>
</gene>
<dbReference type="Gene3D" id="2.130.10.30">
    <property type="entry name" value="Regulator of chromosome condensation 1/beta-lactamase-inhibitor protein II"/>
    <property type="match status" value="3"/>
</dbReference>
<dbReference type="Proteomes" id="UP001164459">
    <property type="component" value="Chromosome"/>
</dbReference>
<evidence type="ECO:0000313" key="1">
    <source>
        <dbReference type="EMBL" id="WAS91780.1"/>
    </source>
</evidence>
<dbReference type="EMBL" id="CP114040">
    <property type="protein sequence ID" value="WAS91780.1"/>
    <property type="molecule type" value="Genomic_DNA"/>
</dbReference>
<dbReference type="PROSITE" id="PS51257">
    <property type="entry name" value="PROKAR_LIPOPROTEIN"/>
    <property type="match status" value="1"/>
</dbReference>
<reference evidence="1" key="1">
    <citation type="submission" date="2022-11" db="EMBL/GenBank/DDBJ databases">
        <title>Minimal conservation of predation-associated metabolite biosynthetic gene clusters underscores biosynthetic potential of Myxococcota including descriptions for ten novel species: Archangium lansinium sp. nov., Myxococcus landrumus sp. nov., Nannocystis bai.</title>
        <authorList>
            <person name="Ahearne A."/>
            <person name="Stevens C."/>
            <person name="Dowd S."/>
        </authorList>
    </citation>
    <scope>NUCLEOTIDE SEQUENCE</scope>
    <source>
        <strain evidence="1">Fl3</strain>
    </source>
</reference>
<dbReference type="Pfam" id="PF13540">
    <property type="entry name" value="RCC1_2"/>
    <property type="match status" value="1"/>
</dbReference>
<dbReference type="PANTHER" id="PTHR45982:SF1">
    <property type="entry name" value="REGULATOR OF CHROMOSOME CONDENSATION"/>
    <property type="match status" value="1"/>
</dbReference>
<evidence type="ECO:0000313" key="2">
    <source>
        <dbReference type="Proteomes" id="UP001164459"/>
    </source>
</evidence>
<keyword evidence="2" id="KW-1185">Reference proteome</keyword>
<name>A0ABY7GY07_9BACT</name>
<dbReference type="PROSITE" id="PS50012">
    <property type="entry name" value="RCC1_3"/>
    <property type="match status" value="1"/>
</dbReference>
<organism evidence="1 2">
    <name type="scientific">Nannocystis punicea</name>
    <dbReference type="NCBI Taxonomy" id="2995304"/>
    <lineage>
        <taxon>Bacteria</taxon>
        <taxon>Pseudomonadati</taxon>
        <taxon>Myxococcota</taxon>
        <taxon>Polyangia</taxon>
        <taxon>Nannocystales</taxon>
        <taxon>Nannocystaceae</taxon>
        <taxon>Nannocystis</taxon>
    </lineage>
</organism>
<dbReference type="InterPro" id="IPR009091">
    <property type="entry name" value="RCC1/BLIP-II"/>
</dbReference>
<dbReference type="RefSeq" id="WP_269034142.1">
    <property type="nucleotide sequence ID" value="NZ_CP114040.1"/>
</dbReference>
<dbReference type="InterPro" id="IPR000408">
    <property type="entry name" value="Reg_chr_condens"/>
</dbReference>
<dbReference type="PRINTS" id="PR00633">
    <property type="entry name" value="RCCNDNSATION"/>
</dbReference>